<dbReference type="EMBL" id="JNBR01000075">
    <property type="protein sequence ID" value="OQR99068.1"/>
    <property type="molecule type" value="Genomic_DNA"/>
</dbReference>
<evidence type="ECO:0000313" key="1">
    <source>
        <dbReference type="EMBL" id="OQR99068.1"/>
    </source>
</evidence>
<gene>
    <name evidence="1" type="ORF">ACHHYP_20323</name>
</gene>
<organism evidence="1 2">
    <name type="scientific">Achlya hypogyna</name>
    <name type="common">Oomycete</name>
    <name type="synonym">Protoachlya hypogyna</name>
    <dbReference type="NCBI Taxonomy" id="1202772"/>
    <lineage>
        <taxon>Eukaryota</taxon>
        <taxon>Sar</taxon>
        <taxon>Stramenopiles</taxon>
        <taxon>Oomycota</taxon>
        <taxon>Saprolegniomycetes</taxon>
        <taxon>Saprolegniales</taxon>
        <taxon>Achlyaceae</taxon>
        <taxon>Achlya</taxon>
    </lineage>
</organism>
<protein>
    <submittedName>
        <fullName evidence="1">Uncharacterized protein</fullName>
    </submittedName>
</protein>
<proteinExistence type="predicted"/>
<accession>A0A1V9ZM55</accession>
<comment type="caution">
    <text evidence="1">The sequence shown here is derived from an EMBL/GenBank/DDBJ whole genome shotgun (WGS) entry which is preliminary data.</text>
</comment>
<sequence length="159" mass="17194">MLSRVSRRVLTRAVRPAIAASVDVSQLDSRAPTPVRLFAFKETSPLPAHAASLRFDGSLNRLQAIRLELHRAFCDENLRETVARAADVPTEVGLAALLEPLASLPADEVRQTYEFDRPAVIPTTSYAQLGQSLYGASTLRAAWHPEAGAFHAVAVACSC</sequence>
<evidence type="ECO:0000313" key="2">
    <source>
        <dbReference type="Proteomes" id="UP000243579"/>
    </source>
</evidence>
<reference evidence="1 2" key="1">
    <citation type="journal article" date="2014" name="Genome Biol. Evol.">
        <title>The secreted proteins of Achlya hypogyna and Thraustotheca clavata identify the ancestral oomycete secretome and reveal gene acquisitions by horizontal gene transfer.</title>
        <authorList>
            <person name="Misner I."/>
            <person name="Blouin N."/>
            <person name="Leonard G."/>
            <person name="Richards T.A."/>
            <person name="Lane C.E."/>
        </authorList>
    </citation>
    <scope>NUCLEOTIDE SEQUENCE [LARGE SCALE GENOMIC DNA]</scope>
    <source>
        <strain evidence="1 2">ATCC 48635</strain>
    </source>
</reference>
<dbReference type="Proteomes" id="UP000243579">
    <property type="component" value="Unassembled WGS sequence"/>
</dbReference>
<keyword evidence="2" id="KW-1185">Reference proteome</keyword>
<dbReference type="AlphaFoldDB" id="A0A1V9ZM55"/>
<name>A0A1V9ZM55_ACHHY</name>
<dbReference type="OrthoDB" id="77001at2759"/>